<organism evidence="1">
    <name type="scientific">marine sediment metagenome</name>
    <dbReference type="NCBI Taxonomy" id="412755"/>
    <lineage>
        <taxon>unclassified sequences</taxon>
        <taxon>metagenomes</taxon>
        <taxon>ecological metagenomes</taxon>
    </lineage>
</organism>
<proteinExistence type="predicted"/>
<name>X1IT17_9ZZZZ</name>
<gene>
    <name evidence="1" type="ORF">S03H2_61702</name>
</gene>
<dbReference type="AlphaFoldDB" id="X1IT17"/>
<accession>X1IT17</accession>
<evidence type="ECO:0000313" key="1">
    <source>
        <dbReference type="EMBL" id="GAH85576.1"/>
    </source>
</evidence>
<protein>
    <submittedName>
        <fullName evidence="1">Uncharacterized protein</fullName>
    </submittedName>
</protein>
<comment type="caution">
    <text evidence="1">The sequence shown here is derived from an EMBL/GenBank/DDBJ whole genome shotgun (WGS) entry which is preliminary data.</text>
</comment>
<reference evidence="1" key="1">
    <citation type="journal article" date="2014" name="Front. Microbiol.">
        <title>High frequency of phylogenetically diverse reductive dehalogenase-homologous genes in deep subseafloor sedimentary metagenomes.</title>
        <authorList>
            <person name="Kawai M."/>
            <person name="Futagami T."/>
            <person name="Toyoda A."/>
            <person name="Takaki Y."/>
            <person name="Nishi S."/>
            <person name="Hori S."/>
            <person name="Arai W."/>
            <person name="Tsubouchi T."/>
            <person name="Morono Y."/>
            <person name="Uchiyama I."/>
            <person name="Ito T."/>
            <person name="Fujiyama A."/>
            <person name="Inagaki F."/>
            <person name="Takami H."/>
        </authorList>
    </citation>
    <scope>NUCLEOTIDE SEQUENCE</scope>
    <source>
        <strain evidence="1">Expedition CK06-06</strain>
    </source>
</reference>
<dbReference type="EMBL" id="BARU01039845">
    <property type="protein sequence ID" value="GAH85576.1"/>
    <property type="molecule type" value="Genomic_DNA"/>
</dbReference>
<sequence length="41" mass="4970">MSFFLVKNKKKITSKKHKKYSEIKEVDFFAGEFFLVKNKKK</sequence>